<sequence length="380" mass="42668">MPTPSSNPPVEAASPRSYSFSTCPDDVQHQQRPTWQSRDSDQGHVDDIGVQSNPNLSVDGASPLTVDAPSAPEGLTSDDAIMYEGRPSDDPSSRSSTMSPRPQTATTAVTSPMPSASGSEIKGREAEIGSQLSREPSNSTQRASESESISREPLRRRGSPNRESEWIDSDAQEDDLWSPSMGPDFSCMRTIPSAPSSYLRPGSKFHGTQQSERQVYDVQVEIKHVDMRESFLCGYLRIQGLTEDHPTLTTYFEGEIIGSKYSFYTQHENWGANSKVDLSHWAKFTAFRPFQKQARKGPVMIRDAAQRETIFMRWKEHFLVPDHRVRTITGASFEGFYYICFNQVKGEVSGIYFHSKSEKFQQLELKHVPDRGCYAATEFR</sequence>
<keyword evidence="4" id="KW-1185">Reference proteome</keyword>
<comment type="caution">
    <text evidence="3">The sequence shown here is derived from an EMBL/GenBank/DDBJ whole genome shotgun (WGS) entry which is preliminary data.</text>
</comment>
<dbReference type="GO" id="GO:0006623">
    <property type="term" value="P:protein targeting to vacuole"/>
    <property type="evidence" value="ECO:0007669"/>
    <property type="project" value="TreeGrafter"/>
</dbReference>
<evidence type="ECO:0000256" key="2">
    <source>
        <dbReference type="SAM" id="MobiDB-lite"/>
    </source>
</evidence>
<feature type="region of interest" description="Disordered" evidence="2">
    <location>
        <begin position="1"/>
        <end position="181"/>
    </location>
</feature>
<feature type="compositionally biased region" description="Acidic residues" evidence="2">
    <location>
        <begin position="166"/>
        <end position="176"/>
    </location>
</feature>
<feature type="compositionally biased region" description="Polar residues" evidence="2">
    <location>
        <begin position="103"/>
        <end position="118"/>
    </location>
</feature>
<evidence type="ECO:0000256" key="1">
    <source>
        <dbReference type="ARBA" id="ARBA00061469"/>
    </source>
</evidence>
<dbReference type="AlphaFoldDB" id="A0A9W8RVA7"/>
<dbReference type="GO" id="GO:0005773">
    <property type="term" value="C:vacuole"/>
    <property type="evidence" value="ECO:0007669"/>
    <property type="project" value="GOC"/>
</dbReference>
<gene>
    <name evidence="3" type="ORF">NW762_008559</name>
</gene>
<dbReference type="OrthoDB" id="62at2759"/>
<dbReference type="PANTHER" id="PTHR14534">
    <property type="entry name" value="VACUOLAR IMPORT AND DEGRADATION PROTEIN 24"/>
    <property type="match status" value="1"/>
</dbReference>
<name>A0A9W8RVA7_9HYPO</name>
<comment type="similarity">
    <text evidence="1">Belongs to the GID4/VID24 family.</text>
</comment>
<organism evidence="3 4">
    <name type="scientific">Fusarium torreyae</name>
    <dbReference type="NCBI Taxonomy" id="1237075"/>
    <lineage>
        <taxon>Eukaryota</taxon>
        <taxon>Fungi</taxon>
        <taxon>Dikarya</taxon>
        <taxon>Ascomycota</taxon>
        <taxon>Pezizomycotina</taxon>
        <taxon>Sordariomycetes</taxon>
        <taxon>Hypocreomycetidae</taxon>
        <taxon>Hypocreales</taxon>
        <taxon>Nectriaceae</taxon>
        <taxon>Fusarium</taxon>
    </lineage>
</organism>
<protein>
    <recommendedName>
        <fullName evidence="5">VID24-required for vacuolar import and degradation of Fbp1p</fullName>
    </recommendedName>
</protein>
<feature type="compositionally biased region" description="Basic and acidic residues" evidence="2">
    <location>
        <begin position="144"/>
        <end position="165"/>
    </location>
</feature>
<accession>A0A9W8RVA7</accession>
<feature type="compositionally biased region" description="Low complexity" evidence="2">
    <location>
        <begin position="93"/>
        <end position="102"/>
    </location>
</feature>
<dbReference type="GO" id="GO:0007039">
    <property type="term" value="P:protein catabolic process in the vacuole"/>
    <property type="evidence" value="ECO:0007669"/>
    <property type="project" value="TreeGrafter"/>
</dbReference>
<reference evidence="3" key="1">
    <citation type="submission" date="2022-09" db="EMBL/GenBank/DDBJ databases">
        <title>Fusarium specimens isolated from Avocado Roots.</title>
        <authorList>
            <person name="Stajich J."/>
            <person name="Roper C."/>
            <person name="Heimlech-Rivalta G."/>
        </authorList>
    </citation>
    <scope>NUCLEOTIDE SEQUENCE</scope>
    <source>
        <strain evidence="3">CF00136</strain>
    </source>
</reference>
<feature type="compositionally biased region" description="Polar residues" evidence="2">
    <location>
        <begin position="130"/>
        <end position="143"/>
    </location>
</feature>
<evidence type="ECO:0008006" key="5">
    <source>
        <dbReference type="Google" id="ProtNLM"/>
    </source>
</evidence>
<evidence type="ECO:0000313" key="4">
    <source>
        <dbReference type="Proteomes" id="UP001152049"/>
    </source>
</evidence>
<dbReference type="GO" id="GO:0045721">
    <property type="term" value="P:negative regulation of gluconeogenesis"/>
    <property type="evidence" value="ECO:0007669"/>
    <property type="project" value="TreeGrafter"/>
</dbReference>
<dbReference type="GO" id="GO:0043161">
    <property type="term" value="P:proteasome-mediated ubiquitin-dependent protein catabolic process"/>
    <property type="evidence" value="ECO:0007669"/>
    <property type="project" value="TreeGrafter"/>
</dbReference>
<evidence type="ECO:0000313" key="3">
    <source>
        <dbReference type="EMBL" id="KAJ4257435.1"/>
    </source>
</evidence>
<dbReference type="EMBL" id="JAOQAZ010000017">
    <property type="protein sequence ID" value="KAJ4257435.1"/>
    <property type="molecule type" value="Genomic_DNA"/>
</dbReference>
<dbReference type="Proteomes" id="UP001152049">
    <property type="component" value="Unassembled WGS sequence"/>
</dbReference>
<proteinExistence type="inferred from homology"/>
<dbReference type="InterPro" id="IPR018618">
    <property type="entry name" value="GID4/10-like"/>
</dbReference>
<feature type="compositionally biased region" description="Basic and acidic residues" evidence="2">
    <location>
        <begin position="38"/>
        <end position="47"/>
    </location>
</feature>
<dbReference type="Pfam" id="PF09783">
    <property type="entry name" value="Vac_ImportDeg"/>
    <property type="match status" value="1"/>
</dbReference>
<dbReference type="PANTHER" id="PTHR14534:SF3">
    <property type="entry name" value="GID COMPLEX SUBUNIT 4 HOMOLOG"/>
    <property type="match status" value="1"/>
</dbReference>
<dbReference type="GO" id="GO:0034657">
    <property type="term" value="C:GID complex"/>
    <property type="evidence" value="ECO:0007669"/>
    <property type="project" value="TreeGrafter"/>
</dbReference>